<evidence type="ECO:0000313" key="1">
    <source>
        <dbReference type="EMBL" id="GKV31087.1"/>
    </source>
</evidence>
<protein>
    <submittedName>
        <fullName evidence="1">Uncharacterized protein</fullName>
    </submittedName>
</protein>
<reference evidence="1 2" key="1">
    <citation type="journal article" date="2021" name="Commun. Biol.">
        <title>The genome of Shorea leprosula (Dipterocarpaceae) highlights the ecological relevance of drought in aseasonal tropical rainforests.</title>
        <authorList>
            <person name="Ng K.K.S."/>
            <person name="Kobayashi M.J."/>
            <person name="Fawcett J.A."/>
            <person name="Hatakeyama M."/>
            <person name="Paape T."/>
            <person name="Ng C.H."/>
            <person name="Ang C.C."/>
            <person name="Tnah L.H."/>
            <person name="Lee C.T."/>
            <person name="Nishiyama T."/>
            <person name="Sese J."/>
            <person name="O'Brien M.J."/>
            <person name="Copetti D."/>
            <person name="Mohd Noor M.I."/>
            <person name="Ong R.C."/>
            <person name="Putra M."/>
            <person name="Sireger I.Z."/>
            <person name="Indrioko S."/>
            <person name="Kosugi Y."/>
            <person name="Izuno A."/>
            <person name="Isagi Y."/>
            <person name="Lee S.L."/>
            <person name="Shimizu K.K."/>
        </authorList>
    </citation>
    <scope>NUCLEOTIDE SEQUENCE [LARGE SCALE GENOMIC DNA]</scope>
    <source>
        <strain evidence="1">214</strain>
    </source>
</reference>
<proteinExistence type="predicted"/>
<dbReference type="Proteomes" id="UP001054252">
    <property type="component" value="Unassembled WGS sequence"/>
</dbReference>
<keyword evidence="2" id="KW-1185">Reference proteome</keyword>
<dbReference type="AlphaFoldDB" id="A0AAV5L1X0"/>
<evidence type="ECO:0000313" key="2">
    <source>
        <dbReference type="Proteomes" id="UP001054252"/>
    </source>
</evidence>
<organism evidence="1 2">
    <name type="scientific">Rubroshorea leprosula</name>
    <dbReference type="NCBI Taxonomy" id="152421"/>
    <lineage>
        <taxon>Eukaryota</taxon>
        <taxon>Viridiplantae</taxon>
        <taxon>Streptophyta</taxon>
        <taxon>Embryophyta</taxon>
        <taxon>Tracheophyta</taxon>
        <taxon>Spermatophyta</taxon>
        <taxon>Magnoliopsida</taxon>
        <taxon>eudicotyledons</taxon>
        <taxon>Gunneridae</taxon>
        <taxon>Pentapetalae</taxon>
        <taxon>rosids</taxon>
        <taxon>malvids</taxon>
        <taxon>Malvales</taxon>
        <taxon>Dipterocarpaceae</taxon>
        <taxon>Rubroshorea</taxon>
    </lineage>
</organism>
<accession>A0AAV5L1X0</accession>
<dbReference type="EMBL" id="BPVZ01000090">
    <property type="protein sequence ID" value="GKV31087.1"/>
    <property type="molecule type" value="Genomic_DNA"/>
</dbReference>
<gene>
    <name evidence="1" type="ORF">SLEP1_g39826</name>
</gene>
<comment type="caution">
    <text evidence="1">The sequence shown here is derived from an EMBL/GenBank/DDBJ whole genome shotgun (WGS) entry which is preliminary data.</text>
</comment>
<sequence length="81" mass="9555">MCLIDWFYRVPASLGLWQKEATILLLGPQSDEKAALLSMSRDRVRFQFHNYLCLFDFSSVGFNCCDRFVRFLSNWNEILNP</sequence>
<name>A0AAV5L1X0_9ROSI</name>